<dbReference type="Proteomes" id="UP000289465">
    <property type="component" value="Unassembled WGS sequence"/>
</dbReference>
<feature type="binding site" evidence="7">
    <location>
        <position position="273"/>
    </location>
    <ligand>
        <name>FMN</name>
        <dbReference type="ChEBI" id="CHEBI:58210"/>
    </ligand>
</feature>
<dbReference type="EC" id="1.1.99.31" evidence="9"/>
<dbReference type="Gene3D" id="3.20.20.70">
    <property type="entry name" value="Aldolase class I"/>
    <property type="match status" value="1"/>
</dbReference>
<dbReference type="FunFam" id="3.20.20.70:FF:000029">
    <property type="entry name" value="L-lactate dehydrogenase"/>
    <property type="match status" value="1"/>
</dbReference>
<feature type="binding site" evidence="7">
    <location>
        <begin position="76"/>
        <end position="78"/>
    </location>
    <ligand>
        <name>FMN</name>
        <dbReference type="ChEBI" id="CHEBI:58210"/>
    </ligand>
</feature>
<organism evidence="9 10">
    <name type="scientific">Achromobacter veterisilvae</name>
    <dbReference type="NCBI Taxonomy" id="2069367"/>
    <lineage>
        <taxon>Bacteria</taxon>
        <taxon>Pseudomonadati</taxon>
        <taxon>Pseudomonadota</taxon>
        <taxon>Betaproteobacteria</taxon>
        <taxon>Burkholderiales</taxon>
        <taxon>Alcaligenaceae</taxon>
        <taxon>Achromobacter</taxon>
    </lineage>
</organism>
<dbReference type="InterPro" id="IPR037396">
    <property type="entry name" value="FMN_HAD"/>
</dbReference>
<dbReference type="GO" id="GO:0033720">
    <property type="term" value="F:(S)-mandelate dehydrogenase activity"/>
    <property type="evidence" value="ECO:0007669"/>
    <property type="project" value="UniProtKB-EC"/>
</dbReference>
<dbReference type="PIRSF" id="PIRSF000138">
    <property type="entry name" value="Al-hdrx_acd_dh"/>
    <property type="match status" value="1"/>
</dbReference>
<reference evidence="9 10" key="1">
    <citation type="submission" date="2018-07" db="EMBL/GenBank/DDBJ databases">
        <authorList>
            <person name="Peeters C."/>
        </authorList>
    </citation>
    <scope>NUCLEOTIDE SEQUENCE [LARGE SCALE GENOMIC DNA]</scope>
    <source>
        <strain evidence="9 10">LMG 30378</strain>
    </source>
</reference>
<dbReference type="GO" id="GO:0010181">
    <property type="term" value="F:FMN binding"/>
    <property type="evidence" value="ECO:0007669"/>
    <property type="project" value="InterPro"/>
</dbReference>
<dbReference type="InterPro" id="IPR013785">
    <property type="entry name" value="Aldolase_TIM"/>
</dbReference>
<evidence type="ECO:0000256" key="2">
    <source>
        <dbReference type="ARBA" id="ARBA00022630"/>
    </source>
</evidence>
<feature type="binding site" evidence="7">
    <location>
        <begin position="329"/>
        <end position="330"/>
    </location>
    <ligand>
        <name>FMN</name>
        <dbReference type="ChEBI" id="CHEBI:58210"/>
    </ligand>
</feature>
<evidence type="ECO:0000259" key="8">
    <source>
        <dbReference type="PROSITE" id="PS51349"/>
    </source>
</evidence>
<name>A0A446CQH3_9BURK</name>
<evidence type="ECO:0000256" key="6">
    <source>
        <dbReference type="PIRSR" id="PIRSR000138-1"/>
    </source>
</evidence>
<dbReference type="GO" id="GO:0005886">
    <property type="term" value="C:plasma membrane"/>
    <property type="evidence" value="ECO:0007669"/>
    <property type="project" value="TreeGrafter"/>
</dbReference>
<keyword evidence="4 9" id="KW-0560">Oxidoreductase</keyword>
<evidence type="ECO:0000256" key="5">
    <source>
        <dbReference type="ARBA" id="ARBA00024042"/>
    </source>
</evidence>
<dbReference type="GO" id="GO:0004459">
    <property type="term" value="F:L-lactate dehydrogenase (NAD+) activity"/>
    <property type="evidence" value="ECO:0007669"/>
    <property type="project" value="TreeGrafter"/>
</dbReference>
<evidence type="ECO:0000313" key="10">
    <source>
        <dbReference type="Proteomes" id="UP000289465"/>
    </source>
</evidence>
<dbReference type="OrthoDB" id="8717062at2"/>
<gene>
    <name evidence="9" type="primary">mdlB_4</name>
    <name evidence="9" type="ORF">AVE30378_03862</name>
</gene>
<evidence type="ECO:0000256" key="7">
    <source>
        <dbReference type="PIRSR" id="PIRSR000138-2"/>
    </source>
</evidence>
<dbReference type="PROSITE" id="PS51349">
    <property type="entry name" value="FMN_HYDROXY_ACID_DH_2"/>
    <property type="match status" value="1"/>
</dbReference>
<evidence type="ECO:0000256" key="1">
    <source>
        <dbReference type="ARBA" id="ARBA00001917"/>
    </source>
</evidence>
<dbReference type="SUPFAM" id="SSF51395">
    <property type="entry name" value="FMN-linked oxidoreductases"/>
    <property type="match status" value="1"/>
</dbReference>
<dbReference type="EMBL" id="UFQC01000021">
    <property type="protein sequence ID" value="SSW70127.1"/>
    <property type="molecule type" value="Genomic_DNA"/>
</dbReference>
<evidence type="ECO:0000256" key="3">
    <source>
        <dbReference type="ARBA" id="ARBA00022643"/>
    </source>
</evidence>
<comment type="similarity">
    <text evidence="5">Belongs to the FMN-dependent alpha-hydroxy acid dehydrogenase family.</text>
</comment>
<dbReference type="PANTHER" id="PTHR10578:SF107">
    <property type="entry name" value="2-HYDROXYACID OXIDASE 1"/>
    <property type="match status" value="1"/>
</dbReference>
<accession>A0A446CQH3</accession>
<dbReference type="GO" id="GO:0009060">
    <property type="term" value="P:aerobic respiration"/>
    <property type="evidence" value="ECO:0007669"/>
    <property type="project" value="TreeGrafter"/>
</dbReference>
<feature type="binding site" evidence="7">
    <location>
        <position position="155"/>
    </location>
    <ligand>
        <name>FMN</name>
        <dbReference type="ChEBI" id="CHEBI:58210"/>
    </ligand>
</feature>
<dbReference type="PROSITE" id="PS00557">
    <property type="entry name" value="FMN_HYDROXY_ACID_DH_1"/>
    <property type="match status" value="1"/>
</dbReference>
<feature type="binding site" evidence="7">
    <location>
        <position position="278"/>
    </location>
    <ligand>
        <name>glyoxylate</name>
        <dbReference type="ChEBI" id="CHEBI:36655"/>
    </ligand>
</feature>
<proteinExistence type="inferred from homology"/>
<evidence type="ECO:0000313" key="9">
    <source>
        <dbReference type="EMBL" id="SSW70127.1"/>
    </source>
</evidence>
<dbReference type="InterPro" id="IPR000262">
    <property type="entry name" value="FMN-dep_DH"/>
</dbReference>
<feature type="binding site" evidence="7">
    <location>
        <position position="129"/>
    </location>
    <ligand>
        <name>glyoxylate</name>
        <dbReference type="ChEBI" id="CHEBI:36655"/>
    </ligand>
</feature>
<dbReference type="PANTHER" id="PTHR10578">
    <property type="entry name" value="S -2-HYDROXY-ACID OXIDASE-RELATED"/>
    <property type="match status" value="1"/>
</dbReference>
<feature type="binding site" evidence="7">
    <location>
        <position position="164"/>
    </location>
    <ligand>
        <name>glyoxylate</name>
        <dbReference type="ChEBI" id="CHEBI:36655"/>
    </ligand>
</feature>
<dbReference type="CDD" id="cd02809">
    <property type="entry name" value="alpha_hydroxyacid_oxid_FMN"/>
    <property type="match status" value="1"/>
</dbReference>
<feature type="binding site" evidence="7">
    <location>
        <position position="275"/>
    </location>
    <ligand>
        <name>glyoxylate</name>
        <dbReference type="ChEBI" id="CHEBI:36655"/>
    </ligand>
</feature>
<dbReference type="Pfam" id="PF01070">
    <property type="entry name" value="FMN_dh"/>
    <property type="match status" value="1"/>
</dbReference>
<feature type="domain" description="FMN hydroxy acid dehydrogenase" evidence="8">
    <location>
        <begin position="1"/>
        <end position="380"/>
    </location>
</feature>
<dbReference type="InterPro" id="IPR012133">
    <property type="entry name" value="Alpha-hydoxy_acid_DH_FMN"/>
</dbReference>
<feature type="binding site" evidence="7">
    <location>
        <begin position="306"/>
        <end position="310"/>
    </location>
    <ligand>
        <name>FMN</name>
        <dbReference type="ChEBI" id="CHEBI:58210"/>
    </ligand>
</feature>
<feature type="active site" description="Proton acceptor" evidence="6">
    <location>
        <position position="275"/>
    </location>
</feature>
<feature type="binding site" evidence="7">
    <location>
        <position position="251"/>
    </location>
    <ligand>
        <name>FMN</name>
        <dbReference type="ChEBI" id="CHEBI:58210"/>
    </ligand>
</feature>
<feature type="binding site" evidence="7">
    <location>
        <position position="105"/>
    </location>
    <ligand>
        <name>FMN</name>
        <dbReference type="ChEBI" id="CHEBI:58210"/>
    </ligand>
</feature>
<keyword evidence="3 7" id="KW-0288">FMN</keyword>
<sequence length="388" mass="42199">MPITIDDYRLRARKALPRFVYEFIDGGAEYETCLGANRADFERIRLMPRVLRDTRRVDTSVDVFGSTWRLPFALAPTGLNGVIRPGGDAMLAAAAAESGVPFVLSTASNQRAEDVRAQAGGGEQWLQLYVMQDRRLAEQMLRRARGAGYRALVLTVDVPVGGNRWRDGRNGFRIPFRMTPRLAWDVARRPGWALRMLRGGLPRFVNLAERPADALPLEVQASLLARSMDRSLTWDSLRWLRGLWDGPLLLKGVLHAEDAALAASHGADGIIVSNHGGRQLDAAPSSISALPGIVDRVGDRVPVFLDSGVRSGADIVRAQALGARAVFVGRPALYGLASGGGKGVLDVIRLLAEDYERNMILLGLDSACGIRKAADPAQPHAPFHHPIA</sequence>
<comment type="cofactor">
    <cofactor evidence="1">
        <name>FMN</name>
        <dbReference type="ChEBI" id="CHEBI:58210"/>
    </cofactor>
</comment>
<dbReference type="InterPro" id="IPR008259">
    <property type="entry name" value="FMN_hydac_DH_AS"/>
</dbReference>
<dbReference type="AlphaFoldDB" id="A0A446CQH3"/>
<protein>
    <submittedName>
        <fullName evidence="9">(S)-mandelate dehydrogenase</fullName>
        <ecNumber evidence="9">1.1.99.31</ecNumber>
    </submittedName>
</protein>
<evidence type="ECO:0000256" key="4">
    <source>
        <dbReference type="ARBA" id="ARBA00023002"/>
    </source>
</evidence>
<feature type="binding site" evidence="7">
    <location>
        <position position="127"/>
    </location>
    <ligand>
        <name>FMN</name>
        <dbReference type="ChEBI" id="CHEBI:58210"/>
    </ligand>
</feature>
<keyword evidence="2 7" id="KW-0285">Flavoprotein</keyword>
<dbReference type="RefSeq" id="WP_129242512.1">
    <property type="nucleotide sequence ID" value="NZ_UFQC01000021.1"/>
</dbReference>